<name>A0A1E1LMX9_9HELO</name>
<dbReference type="Pfam" id="PF03473">
    <property type="entry name" value="MOSC"/>
    <property type="match status" value="1"/>
</dbReference>
<dbReference type="GO" id="GO:0030170">
    <property type="term" value="F:pyridoxal phosphate binding"/>
    <property type="evidence" value="ECO:0007669"/>
    <property type="project" value="InterPro"/>
</dbReference>
<dbReference type="STRING" id="914237.A0A1E1LMX9"/>
<dbReference type="InParanoid" id="A0A1E1LMX9"/>
<gene>
    <name evidence="3" type="ORF">RCO7_09904</name>
</gene>
<dbReference type="Pfam" id="PF03476">
    <property type="entry name" value="MOSC_N"/>
    <property type="match status" value="1"/>
</dbReference>
<sequence length="403" mass="44797">MGLVWAAAAIVLCLVSYFSLTNSKNARPSRAEEAKSIKEAFKSINGQDVSTKTTMVDKDTRHLKISQLWIYPIKSLRGCQVSNAVLTRQGFYLDRSFMLLKDDEQWPPTLQNMHIASFPSMCLFHTSIKDNDTLTVTYRRPGATSDDKADILEIPLEPRSFEKEQVSVVMHNSPTKAYDMGEKYSNWFSERFGFKVVFVYWGGNPRPVLGNLPGKPSNQGPKFSNVLIKVLSTFPGIGPMLRNDDDPVIAFNDCAPYLVINEDSVADASNRLPSDVDMDLEKFRANIVVSGGTGAYSEDFWGELALGDAGLKITLTSNCGRCVSLNVDHKTGESGTGRDGQVLKLLSKDRRVDPGMKYSPIFGRYGFVARKDEGGILKVGDEVVVSKKNKERTRFYWPGISTT</sequence>
<dbReference type="PANTHER" id="PTHR14237:SF34">
    <property type="entry name" value="MOSC DOMAIN PROTEIN (AFU_ORTHOLOGUE AFUA_2G07820)"/>
    <property type="match status" value="1"/>
</dbReference>
<dbReference type="PANTHER" id="PTHR14237">
    <property type="entry name" value="MOLYBDOPTERIN COFACTOR SULFURASE MOSC"/>
    <property type="match status" value="1"/>
</dbReference>
<dbReference type="AlphaFoldDB" id="A0A1E1LMX9"/>
<keyword evidence="4" id="KW-1185">Reference proteome</keyword>
<evidence type="ECO:0000313" key="3">
    <source>
        <dbReference type="EMBL" id="CZT11169.1"/>
    </source>
</evidence>
<dbReference type="SUPFAM" id="SSF50800">
    <property type="entry name" value="PK beta-barrel domain-like"/>
    <property type="match status" value="1"/>
</dbReference>
<feature type="signal peptide" evidence="1">
    <location>
        <begin position="1"/>
        <end position="23"/>
    </location>
</feature>
<organism evidence="3 4">
    <name type="scientific">Rhynchosporium graminicola</name>
    <dbReference type="NCBI Taxonomy" id="2792576"/>
    <lineage>
        <taxon>Eukaryota</taxon>
        <taxon>Fungi</taxon>
        <taxon>Dikarya</taxon>
        <taxon>Ascomycota</taxon>
        <taxon>Pezizomycotina</taxon>
        <taxon>Leotiomycetes</taxon>
        <taxon>Helotiales</taxon>
        <taxon>Ploettnerulaceae</taxon>
        <taxon>Rhynchosporium</taxon>
    </lineage>
</organism>
<protein>
    <submittedName>
        <fullName evidence="3">Related to MOSC domain protein</fullName>
    </submittedName>
</protein>
<dbReference type="GO" id="GO:0030151">
    <property type="term" value="F:molybdenum ion binding"/>
    <property type="evidence" value="ECO:0007669"/>
    <property type="project" value="InterPro"/>
</dbReference>
<comment type="caution">
    <text evidence="3">The sequence shown here is derived from an EMBL/GenBank/DDBJ whole genome shotgun (WGS) entry which is preliminary data.</text>
</comment>
<dbReference type="EMBL" id="FJUW01000061">
    <property type="protein sequence ID" value="CZT11169.1"/>
    <property type="molecule type" value="Genomic_DNA"/>
</dbReference>
<evidence type="ECO:0000256" key="1">
    <source>
        <dbReference type="SAM" id="SignalP"/>
    </source>
</evidence>
<keyword evidence="1" id="KW-0732">Signal</keyword>
<dbReference type="GO" id="GO:0003824">
    <property type="term" value="F:catalytic activity"/>
    <property type="evidence" value="ECO:0007669"/>
    <property type="project" value="InterPro"/>
</dbReference>
<evidence type="ECO:0000313" key="4">
    <source>
        <dbReference type="Proteomes" id="UP000178129"/>
    </source>
</evidence>
<accession>A0A1E1LMX9</accession>
<evidence type="ECO:0000259" key="2">
    <source>
        <dbReference type="PROSITE" id="PS51340"/>
    </source>
</evidence>
<feature type="domain" description="MOSC" evidence="2">
    <location>
        <begin position="229"/>
        <end position="386"/>
    </location>
</feature>
<dbReference type="InterPro" id="IPR011037">
    <property type="entry name" value="Pyrv_Knase-like_insert_dom_sf"/>
</dbReference>
<dbReference type="PROSITE" id="PS51340">
    <property type="entry name" value="MOSC"/>
    <property type="match status" value="1"/>
</dbReference>
<dbReference type="InterPro" id="IPR005303">
    <property type="entry name" value="MOCOS_middle"/>
</dbReference>
<dbReference type="Proteomes" id="UP000178129">
    <property type="component" value="Unassembled WGS sequence"/>
</dbReference>
<proteinExistence type="predicted"/>
<dbReference type="InterPro" id="IPR005302">
    <property type="entry name" value="MoCF_Sase_C"/>
</dbReference>
<dbReference type="SUPFAM" id="SSF141673">
    <property type="entry name" value="MOSC N-terminal domain-like"/>
    <property type="match status" value="1"/>
</dbReference>
<feature type="chain" id="PRO_5009447273" evidence="1">
    <location>
        <begin position="24"/>
        <end position="403"/>
    </location>
</feature>
<reference evidence="4" key="1">
    <citation type="submission" date="2016-03" db="EMBL/GenBank/DDBJ databases">
        <authorList>
            <person name="Ploux O."/>
        </authorList>
    </citation>
    <scope>NUCLEOTIDE SEQUENCE [LARGE SCALE GENOMIC DNA]</scope>
    <source>
        <strain evidence="4">UK7</strain>
    </source>
</reference>